<keyword evidence="3" id="KW-1185">Reference proteome</keyword>
<evidence type="ECO:0000256" key="1">
    <source>
        <dbReference type="SAM" id="Coils"/>
    </source>
</evidence>
<name>A0A812UP93_9DINO</name>
<reference evidence="2" key="1">
    <citation type="submission" date="2021-02" db="EMBL/GenBank/DDBJ databases">
        <authorList>
            <person name="Dougan E. K."/>
            <person name="Rhodes N."/>
            <person name="Thang M."/>
            <person name="Chan C."/>
        </authorList>
    </citation>
    <scope>NUCLEOTIDE SEQUENCE</scope>
</reference>
<protein>
    <submittedName>
        <fullName evidence="2">Uncharacterized protein</fullName>
    </submittedName>
</protein>
<feature type="non-terminal residue" evidence="2">
    <location>
        <position position="1"/>
    </location>
</feature>
<comment type="caution">
    <text evidence="2">The sequence shown here is derived from an EMBL/GenBank/DDBJ whole genome shotgun (WGS) entry which is preliminary data.</text>
</comment>
<proteinExistence type="predicted"/>
<dbReference type="EMBL" id="CAJNDS010002768">
    <property type="protein sequence ID" value="CAE7590511.1"/>
    <property type="molecule type" value="Genomic_DNA"/>
</dbReference>
<accession>A0A812UP93</accession>
<dbReference type="Proteomes" id="UP000604046">
    <property type="component" value="Unassembled WGS sequence"/>
</dbReference>
<evidence type="ECO:0000313" key="3">
    <source>
        <dbReference type="Proteomes" id="UP000604046"/>
    </source>
</evidence>
<organism evidence="2 3">
    <name type="scientific">Symbiodinium natans</name>
    <dbReference type="NCBI Taxonomy" id="878477"/>
    <lineage>
        <taxon>Eukaryota</taxon>
        <taxon>Sar</taxon>
        <taxon>Alveolata</taxon>
        <taxon>Dinophyceae</taxon>
        <taxon>Suessiales</taxon>
        <taxon>Symbiodiniaceae</taxon>
        <taxon>Symbiodinium</taxon>
    </lineage>
</organism>
<feature type="coiled-coil region" evidence="1">
    <location>
        <begin position="199"/>
        <end position="226"/>
    </location>
</feature>
<evidence type="ECO:0000313" key="2">
    <source>
        <dbReference type="EMBL" id="CAE7590511.1"/>
    </source>
</evidence>
<sequence>MGTAGTSFRLTYVLATVSFERDDWSFNDTKWSILRQQAVGVLQVEEHRAMADRKVEEALARNASLAELRTLDEALRDTVNSDLAGRFRERCEMLEGRLLSRWTLFGAIVASKVSTMRACTQGPTWIKAAIKQARGAGFRKEDLEPALDCFDRMEYQRRLHESLMEAVGQKDPPRLRSIIKEMEVVYVAEAPDHLHSFRLTMARAKLQFLEEQAAAASRLHELLQVRRKSLLLECLPVALSNAKRLGIDPRSIAKGEQILQLASAQDLLQAAVESGDRQVVRAALENAQGCDTFSDCSLEDKEKHVRQAQLFEKLSEAVQRNRLQAARQLLQEWHDQAFDRDAVCDIE</sequence>
<keyword evidence="1" id="KW-0175">Coiled coil</keyword>
<dbReference type="AlphaFoldDB" id="A0A812UP93"/>
<gene>
    <name evidence="2" type="ORF">SNAT2548_LOCUS33625</name>
</gene>